<accession>A0A0L0FZA4</accession>
<dbReference type="AlphaFoldDB" id="A0A0L0FZA4"/>
<organism evidence="2 3">
    <name type="scientific">Sphaeroforma arctica JP610</name>
    <dbReference type="NCBI Taxonomy" id="667725"/>
    <lineage>
        <taxon>Eukaryota</taxon>
        <taxon>Ichthyosporea</taxon>
        <taxon>Ichthyophonida</taxon>
        <taxon>Sphaeroforma</taxon>
    </lineage>
</organism>
<feature type="region of interest" description="Disordered" evidence="1">
    <location>
        <begin position="261"/>
        <end position="282"/>
    </location>
</feature>
<dbReference type="EMBL" id="KQ241953">
    <property type="protein sequence ID" value="KNC82157.1"/>
    <property type="molecule type" value="Genomic_DNA"/>
</dbReference>
<name>A0A0L0FZA4_9EUKA</name>
<keyword evidence="3" id="KW-1185">Reference proteome</keyword>
<evidence type="ECO:0000313" key="2">
    <source>
        <dbReference type="EMBL" id="KNC82157.1"/>
    </source>
</evidence>
<reference evidence="2 3" key="1">
    <citation type="submission" date="2011-02" db="EMBL/GenBank/DDBJ databases">
        <title>The Genome Sequence of Sphaeroforma arctica JP610.</title>
        <authorList>
            <consortium name="The Broad Institute Genome Sequencing Platform"/>
            <person name="Russ C."/>
            <person name="Cuomo C."/>
            <person name="Young S.K."/>
            <person name="Zeng Q."/>
            <person name="Gargeya S."/>
            <person name="Alvarado L."/>
            <person name="Berlin A."/>
            <person name="Chapman S.B."/>
            <person name="Chen Z."/>
            <person name="Freedman E."/>
            <person name="Gellesch M."/>
            <person name="Goldberg J."/>
            <person name="Griggs A."/>
            <person name="Gujja S."/>
            <person name="Heilman E."/>
            <person name="Heiman D."/>
            <person name="Howarth C."/>
            <person name="Mehta T."/>
            <person name="Neiman D."/>
            <person name="Pearson M."/>
            <person name="Roberts A."/>
            <person name="Saif S."/>
            <person name="Shea T."/>
            <person name="Shenoy N."/>
            <person name="Sisk P."/>
            <person name="Stolte C."/>
            <person name="Sykes S."/>
            <person name="White J."/>
            <person name="Yandava C."/>
            <person name="Burger G."/>
            <person name="Gray M.W."/>
            <person name="Holland P.W.H."/>
            <person name="King N."/>
            <person name="Lang F.B.F."/>
            <person name="Roger A.J."/>
            <person name="Ruiz-Trillo I."/>
            <person name="Haas B."/>
            <person name="Nusbaum C."/>
            <person name="Birren B."/>
        </authorList>
    </citation>
    <scope>NUCLEOTIDE SEQUENCE [LARGE SCALE GENOMIC DNA]</scope>
    <source>
        <strain evidence="2 3">JP610</strain>
    </source>
</reference>
<evidence type="ECO:0000256" key="1">
    <source>
        <dbReference type="SAM" id="MobiDB-lite"/>
    </source>
</evidence>
<dbReference type="RefSeq" id="XP_014156059.1">
    <property type="nucleotide sequence ID" value="XM_014300584.1"/>
</dbReference>
<sequence length="411" mass="43825">MSQNISTSPSNRNENDVVLSDNAMFIYQNAKSVDKQLQYIDGGRHDLHACSQLIRQHVMNTLYSWVAERSGESAEEVHHRLAAVSSFRLGTPVGLSTSAGVKSAACNETNANSASGLEDVIESDSASIGHEDLTRSLEIKSGSEGTTVESADHPRGLLSETEGDGDAQAAIEGDAVDAGVMLSGLEERRALEGDTAPLQNAPVLPTDERSLSESDEVLIGDGEKSLCAGNDDEASPAKIRMHKQMSQPLSKQYLNNCSSAATEGDDIIGDSGRRRSNSRRHSCADFSDTTTMVSINFDVNDWFSENADAEAARENGAGKTKKANVLRHASTQGDAQVGTGRRKHASFGVRMSDAANLGMSKDGVVLVFADESGIRYSRDTTVENTVAEAQQIYKHSDDAEHELAANSGSGT</sequence>
<evidence type="ECO:0000313" key="3">
    <source>
        <dbReference type="Proteomes" id="UP000054560"/>
    </source>
</evidence>
<gene>
    <name evidence="2" type="ORF">SARC_05538</name>
</gene>
<proteinExistence type="predicted"/>
<protein>
    <submittedName>
        <fullName evidence="2">Uncharacterized protein</fullName>
    </submittedName>
</protein>
<dbReference type="Proteomes" id="UP000054560">
    <property type="component" value="Unassembled WGS sequence"/>
</dbReference>
<dbReference type="GeneID" id="25906042"/>
<feature type="region of interest" description="Disordered" evidence="1">
    <location>
        <begin position="132"/>
        <end position="164"/>
    </location>
</feature>
<feature type="region of interest" description="Disordered" evidence="1">
    <location>
        <begin position="191"/>
        <end position="211"/>
    </location>
</feature>